<dbReference type="InterPro" id="IPR004449">
    <property type="entry name" value="SixA"/>
</dbReference>
<dbReference type="CDD" id="cd07067">
    <property type="entry name" value="HP_PGM_like"/>
    <property type="match status" value="1"/>
</dbReference>
<gene>
    <name evidence="1" type="ORF">LFA_0637</name>
</gene>
<dbReference type="RefSeq" id="WP_045094831.1">
    <property type="nucleotide sequence ID" value="NZ_LN614827.1"/>
</dbReference>
<dbReference type="GO" id="GO:0101006">
    <property type="term" value="F:protein histidine phosphatase activity"/>
    <property type="evidence" value="ECO:0007669"/>
    <property type="project" value="InterPro"/>
</dbReference>
<organism evidence="1 2">
    <name type="scientific">Legionella fallonii LLAP-10</name>
    <dbReference type="NCBI Taxonomy" id="1212491"/>
    <lineage>
        <taxon>Bacteria</taxon>
        <taxon>Pseudomonadati</taxon>
        <taxon>Pseudomonadota</taxon>
        <taxon>Gammaproteobacteria</taxon>
        <taxon>Legionellales</taxon>
        <taxon>Legionellaceae</taxon>
        <taxon>Legionella</taxon>
    </lineage>
</organism>
<dbReference type="OrthoDB" id="9810154at2"/>
<dbReference type="Gene3D" id="3.40.50.1240">
    <property type="entry name" value="Phosphoglycerate mutase-like"/>
    <property type="match status" value="1"/>
</dbReference>
<protein>
    <submittedName>
        <fullName evidence="1">Phosphohistidine phosphatase SixA</fullName>
    </submittedName>
</protein>
<dbReference type="Pfam" id="PF00300">
    <property type="entry name" value="His_Phos_1"/>
    <property type="match status" value="1"/>
</dbReference>
<proteinExistence type="predicted"/>
<dbReference type="NCBIfam" id="TIGR00249">
    <property type="entry name" value="sixA"/>
    <property type="match status" value="1"/>
</dbReference>
<dbReference type="GO" id="GO:0005737">
    <property type="term" value="C:cytoplasm"/>
    <property type="evidence" value="ECO:0007669"/>
    <property type="project" value="InterPro"/>
</dbReference>
<name>A0A098G295_9GAMM</name>
<dbReference type="InterPro" id="IPR013078">
    <property type="entry name" value="His_Pase_superF_clade-1"/>
</dbReference>
<sequence>MKVYLVQHGPCVEKTVAPEQPLSNEGMQQIENLRQFISFLNLEVHHLWHSGKLRAKQTAEILSSSLMFGGMIEAHEGLAPMDAVEPIEKILEQLNQNIMLVGHMPFMGNLVTKLLTNTKKNLVSFVPGTIVCLEQNEQHEWHIQWMLTPDIAKKVLLHNISH</sequence>
<dbReference type="InterPro" id="IPR029033">
    <property type="entry name" value="His_PPase_superfam"/>
</dbReference>
<evidence type="ECO:0000313" key="2">
    <source>
        <dbReference type="Proteomes" id="UP000032430"/>
    </source>
</evidence>
<accession>A0A098G295</accession>
<dbReference type="AlphaFoldDB" id="A0A098G295"/>
<dbReference type="KEGG" id="lfa:LFA_0637"/>
<dbReference type="STRING" id="1212491.LFA_0637"/>
<dbReference type="HOGENOM" id="CLU_084603_3_1_6"/>
<dbReference type="EMBL" id="LN614827">
    <property type="protein sequence ID" value="CEG56089.1"/>
    <property type="molecule type" value="Genomic_DNA"/>
</dbReference>
<evidence type="ECO:0000313" key="1">
    <source>
        <dbReference type="EMBL" id="CEG56089.1"/>
    </source>
</evidence>
<reference evidence="2" key="1">
    <citation type="submission" date="2014-09" db="EMBL/GenBank/DDBJ databases">
        <authorList>
            <person name="Gomez-Valero L."/>
        </authorList>
    </citation>
    <scope>NUCLEOTIDE SEQUENCE [LARGE SCALE GENOMIC DNA]</scope>
    <source>
        <strain evidence="2">ATCC700992</strain>
    </source>
</reference>
<dbReference type="Proteomes" id="UP000032430">
    <property type="component" value="Chromosome I"/>
</dbReference>
<keyword evidence="2" id="KW-1185">Reference proteome</keyword>
<dbReference type="SUPFAM" id="SSF53254">
    <property type="entry name" value="Phosphoglycerate mutase-like"/>
    <property type="match status" value="1"/>
</dbReference>